<organism evidence="1 2">
    <name type="scientific">Persea americana</name>
    <name type="common">Avocado</name>
    <dbReference type="NCBI Taxonomy" id="3435"/>
    <lineage>
        <taxon>Eukaryota</taxon>
        <taxon>Viridiplantae</taxon>
        <taxon>Streptophyta</taxon>
        <taxon>Embryophyta</taxon>
        <taxon>Tracheophyta</taxon>
        <taxon>Spermatophyta</taxon>
        <taxon>Magnoliopsida</taxon>
        <taxon>Magnoliidae</taxon>
        <taxon>Laurales</taxon>
        <taxon>Lauraceae</taxon>
        <taxon>Persea</taxon>
    </lineage>
</organism>
<keyword evidence="2" id="KW-1185">Reference proteome</keyword>
<reference evidence="1 2" key="1">
    <citation type="journal article" date="2022" name="Hortic Res">
        <title>A haplotype resolved chromosomal level avocado genome allows analysis of novel avocado genes.</title>
        <authorList>
            <person name="Nath O."/>
            <person name="Fletcher S.J."/>
            <person name="Hayward A."/>
            <person name="Shaw L.M."/>
            <person name="Masouleh A.K."/>
            <person name="Furtado A."/>
            <person name="Henry R.J."/>
            <person name="Mitter N."/>
        </authorList>
    </citation>
    <scope>NUCLEOTIDE SEQUENCE [LARGE SCALE GENOMIC DNA]</scope>
    <source>
        <strain evidence="2">cv. Hass</strain>
    </source>
</reference>
<proteinExistence type="predicted"/>
<dbReference type="Proteomes" id="UP001234297">
    <property type="component" value="Chromosome 10"/>
</dbReference>
<dbReference type="EMBL" id="CM056818">
    <property type="protein sequence ID" value="KAJ8622161.1"/>
    <property type="molecule type" value="Genomic_DNA"/>
</dbReference>
<name>A0ACC2KMA4_PERAE</name>
<protein>
    <submittedName>
        <fullName evidence="1">Uncharacterized protein</fullName>
    </submittedName>
</protein>
<evidence type="ECO:0000313" key="2">
    <source>
        <dbReference type="Proteomes" id="UP001234297"/>
    </source>
</evidence>
<accession>A0ACC2KMA4</accession>
<sequence>MQEELQQGQTEVANEIPPSIPSVNSLFVPSSNPAIIHSKAESIGSISPANVKPKAFVDKDIRPPSPRHIVQMVMEGTVSLVVSSPTLVVPERIEEGPVPVESVPIPIEGDETIQLPSTELRDTLLQAETIDPFINKDVVSIEERPIAVDSGETILEPPVQFSEVQDQLPLESTSQFEAEGYPRALIGTHSMLPDLERQYEFQQQKFEDQSSRMQACQYSFLITEKELRDFEAMLDEC</sequence>
<gene>
    <name evidence="1" type="ORF">MRB53_030690</name>
</gene>
<evidence type="ECO:0000313" key="1">
    <source>
        <dbReference type="EMBL" id="KAJ8622161.1"/>
    </source>
</evidence>
<comment type="caution">
    <text evidence="1">The sequence shown here is derived from an EMBL/GenBank/DDBJ whole genome shotgun (WGS) entry which is preliminary data.</text>
</comment>